<dbReference type="PRINTS" id="PR00081">
    <property type="entry name" value="GDHRDH"/>
</dbReference>
<dbReference type="CDD" id="cd05233">
    <property type="entry name" value="SDR_c"/>
    <property type="match status" value="1"/>
</dbReference>
<keyword evidence="2" id="KW-0560">Oxidoreductase</keyword>
<gene>
    <name evidence="3" type="ORF">CQA58_00640</name>
</gene>
<dbReference type="Pfam" id="PF13561">
    <property type="entry name" value="adh_short_C2"/>
    <property type="match status" value="1"/>
</dbReference>
<evidence type="ECO:0000313" key="4">
    <source>
        <dbReference type="Proteomes" id="UP000257045"/>
    </source>
</evidence>
<comment type="caution">
    <text evidence="3">The sequence shown here is derived from an EMBL/GenBank/DDBJ whole genome shotgun (WGS) entry which is preliminary data.</text>
</comment>
<dbReference type="AlphaFoldDB" id="A0A3D8J4S4"/>
<sequence>MRKIYKNAKQSLILFLYLRVNVENSYILVTGANGGIGQATIKELQKSPLILVGRDESSLKNLRDTLDDPKKHKIIQADLSSHEGIQSFITILKNARCKVKAFVHIAGICYLAGAKNFEYKSMLEMMNVNLFSALEVIRTLSRKPFSEYFENTVLLSSISSQRGVKSEALYASSKNALEAIVRGFAIELAPKVRINAVAPGMIFDTKMTGHLYSQEQKNFIESEYPLGTGKPEDIADAIAYLLSPKSKWITGQTLIVDGGNSIKGQ</sequence>
<name>A0A3D8J4S4_9HELI</name>
<protein>
    <recommendedName>
        <fullName evidence="5">SDR family oxidoreductase</fullName>
    </recommendedName>
</protein>
<dbReference type="SUPFAM" id="SSF51735">
    <property type="entry name" value="NAD(P)-binding Rossmann-fold domains"/>
    <property type="match status" value="1"/>
</dbReference>
<organism evidence="3 4">
    <name type="scientific">Helicobacter brantae</name>
    <dbReference type="NCBI Taxonomy" id="375927"/>
    <lineage>
        <taxon>Bacteria</taxon>
        <taxon>Pseudomonadati</taxon>
        <taxon>Campylobacterota</taxon>
        <taxon>Epsilonproteobacteria</taxon>
        <taxon>Campylobacterales</taxon>
        <taxon>Helicobacteraceae</taxon>
        <taxon>Helicobacter</taxon>
    </lineage>
</organism>
<dbReference type="Proteomes" id="UP000257045">
    <property type="component" value="Unassembled WGS sequence"/>
</dbReference>
<dbReference type="Gene3D" id="3.40.50.720">
    <property type="entry name" value="NAD(P)-binding Rossmann-like Domain"/>
    <property type="match status" value="1"/>
</dbReference>
<dbReference type="InterPro" id="IPR051122">
    <property type="entry name" value="SDR_DHRS6-like"/>
</dbReference>
<reference evidence="3 4" key="1">
    <citation type="submission" date="2018-04" db="EMBL/GenBank/DDBJ databases">
        <title>Novel Campyloabacter and Helicobacter Species and Strains.</title>
        <authorList>
            <person name="Mannion A.J."/>
            <person name="Shen Z."/>
            <person name="Fox J.G."/>
        </authorList>
    </citation>
    <scope>NUCLEOTIDE SEQUENCE [LARGE SCALE GENOMIC DNA]</scope>
    <source>
        <strain evidence="3 4">MIT 04-9366</strain>
    </source>
</reference>
<evidence type="ECO:0008006" key="5">
    <source>
        <dbReference type="Google" id="ProtNLM"/>
    </source>
</evidence>
<proteinExistence type="inferred from homology"/>
<evidence type="ECO:0000256" key="1">
    <source>
        <dbReference type="ARBA" id="ARBA00006484"/>
    </source>
</evidence>
<dbReference type="InterPro" id="IPR036291">
    <property type="entry name" value="NAD(P)-bd_dom_sf"/>
</dbReference>
<dbReference type="PANTHER" id="PTHR43477:SF1">
    <property type="entry name" value="DIHYDROANTICAPSIN 7-DEHYDROGENASE"/>
    <property type="match status" value="1"/>
</dbReference>
<comment type="similarity">
    <text evidence="1">Belongs to the short-chain dehydrogenases/reductases (SDR) family.</text>
</comment>
<dbReference type="EMBL" id="NXLV01000001">
    <property type="protein sequence ID" value="RDU72145.1"/>
    <property type="molecule type" value="Genomic_DNA"/>
</dbReference>
<accession>A0A3D8J4S4</accession>
<evidence type="ECO:0000256" key="2">
    <source>
        <dbReference type="ARBA" id="ARBA00023002"/>
    </source>
</evidence>
<dbReference type="InterPro" id="IPR020904">
    <property type="entry name" value="Sc_DH/Rdtase_CS"/>
</dbReference>
<dbReference type="GO" id="GO:0016491">
    <property type="term" value="F:oxidoreductase activity"/>
    <property type="evidence" value="ECO:0007669"/>
    <property type="project" value="UniProtKB-KW"/>
</dbReference>
<keyword evidence="4" id="KW-1185">Reference proteome</keyword>
<dbReference type="PANTHER" id="PTHR43477">
    <property type="entry name" value="DIHYDROANTICAPSIN 7-DEHYDROGENASE"/>
    <property type="match status" value="1"/>
</dbReference>
<dbReference type="PROSITE" id="PS00061">
    <property type="entry name" value="ADH_SHORT"/>
    <property type="match status" value="1"/>
</dbReference>
<evidence type="ECO:0000313" key="3">
    <source>
        <dbReference type="EMBL" id="RDU72145.1"/>
    </source>
</evidence>
<dbReference type="OrthoDB" id="9790785at2"/>
<dbReference type="InterPro" id="IPR002347">
    <property type="entry name" value="SDR_fam"/>
</dbReference>